<name>A0A167UZN5_9AGAM</name>
<proteinExistence type="predicted"/>
<organism evidence="1 2">
    <name type="scientific">Athelia psychrophila</name>
    <dbReference type="NCBI Taxonomy" id="1759441"/>
    <lineage>
        <taxon>Eukaryota</taxon>
        <taxon>Fungi</taxon>
        <taxon>Dikarya</taxon>
        <taxon>Basidiomycota</taxon>
        <taxon>Agaricomycotina</taxon>
        <taxon>Agaricomycetes</taxon>
        <taxon>Agaricomycetidae</taxon>
        <taxon>Atheliales</taxon>
        <taxon>Atheliaceae</taxon>
        <taxon>Athelia</taxon>
    </lineage>
</organism>
<dbReference type="Proteomes" id="UP000076532">
    <property type="component" value="Unassembled WGS sequence"/>
</dbReference>
<accession>A0A167UZN5</accession>
<dbReference type="EMBL" id="KV417919">
    <property type="protein sequence ID" value="KZP04479.1"/>
    <property type="molecule type" value="Genomic_DNA"/>
</dbReference>
<evidence type="ECO:0000313" key="2">
    <source>
        <dbReference type="Proteomes" id="UP000076532"/>
    </source>
</evidence>
<gene>
    <name evidence="1" type="ORF">FIBSPDRAFT_878478</name>
</gene>
<dbReference type="AlphaFoldDB" id="A0A167UZN5"/>
<evidence type="ECO:0000313" key="1">
    <source>
        <dbReference type="EMBL" id="KZP04479.1"/>
    </source>
</evidence>
<protein>
    <submittedName>
        <fullName evidence="1">Uncharacterized protein</fullName>
    </submittedName>
</protein>
<sequence length="65" mass="7398">MTRYAVRPSKATISDLINSWTDIWCDSGAHRSPSHLGVMPLVTVTWLLSSKGFPHWYHSDLFLNP</sequence>
<keyword evidence="2" id="KW-1185">Reference proteome</keyword>
<reference evidence="1 2" key="1">
    <citation type="journal article" date="2016" name="Mol. Biol. Evol.">
        <title>Comparative Genomics of Early-Diverging Mushroom-Forming Fungi Provides Insights into the Origins of Lignocellulose Decay Capabilities.</title>
        <authorList>
            <person name="Nagy L.G."/>
            <person name="Riley R."/>
            <person name="Tritt A."/>
            <person name="Adam C."/>
            <person name="Daum C."/>
            <person name="Floudas D."/>
            <person name="Sun H."/>
            <person name="Yadav J.S."/>
            <person name="Pangilinan J."/>
            <person name="Larsson K.H."/>
            <person name="Matsuura K."/>
            <person name="Barry K."/>
            <person name="Labutti K."/>
            <person name="Kuo R."/>
            <person name="Ohm R.A."/>
            <person name="Bhattacharya S.S."/>
            <person name="Shirouzu T."/>
            <person name="Yoshinaga Y."/>
            <person name="Martin F.M."/>
            <person name="Grigoriev I.V."/>
            <person name="Hibbett D.S."/>
        </authorList>
    </citation>
    <scope>NUCLEOTIDE SEQUENCE [LARGE SCALE GENOMIC DNA]</scope>
    <source>
        <strain evidence="1 2">CBS 109695</strain>
    </source>
</reference>